<protein>
    <submittedName>
        <fullName evidence="5">Acyl-CoA N-acyltransferase</fullName>
    </submittedName>
</protein>
<dbReference type="EMBL" id="MCOG01000034">
    <property type="protein sequence ID" value="ORY73279.1"/>
    <property type="molecule type" value="Genomic_DNA"/>
</dbReference>
<dbReference type="PANTHER" id="PTHR45896">
    <property type="entry name" value="N-ALPHA-ACETYLTRANSFERASE 30"/>
    <property type="match status" value="1"/>
</dbReference>
<dbReference type="GO" id="GO:0004596">
    <property type="term" value="F:protein-N-terminal amino-acid acetyltransferase activity"/>
    <property type="evidence" value="ECO:0007669"/>
    <property type="project" value="EnsemblFungi"/>
</dbReference>
<evidence type="ECO:0000256" key="3">
    <source>
        <dbReference type="ARBA" id="ARBA00024025"/>
    </source>
</evidence>
<name>A0A1Y2EP11_9FUNG</name>
<dbReference type="AlphaFoldDB" id="A0A1Y2EP11"/>
<feature type="domain" description="N-acetyltransferase" evidence="4">
    <location>
        <begin position="11"/>
        <end position="160"/>
    </location>
</feature>
<evidence type="ECO:0000256" key="1">
    <source>
        <dbReference type="ARBA" id="ARBA00022679"/>
    </source>
</evidence>
<dbReference type="Proteomes" id="UP000193920">
    <property type="component" value="Unassembled WGS sequence"/>
</dbReference>
<keyword evidence="6" id="KW-1185">Reference proteome</keyword>
<dbReference type="OrthoDB" id="249099at2759"/>
<dbReference type="InterPro" id="IPR044542">
    <property type="entry name" value="NAA30-like"/>
</dbReference>
<dbReference type="CDD" id="cd04301">
    <property type="entry name" value="NAT_SF"/>
    <property type="match status" value="1"/>
</dbReference>
<dbReference type="InterPro" id="IPR000182">
    <property type="entry name" value="GNAT_dom"/>
</dbReference>
<dbReference type="PROSITE" id="PS51186">
    <property type="entry name" value="GNAT"/>
    <property type="match status" value="1"/>
</dbReference>
<evidence type="ECO:0000256" key="2">
    <source>
        <dbReference type="ARBA" id="ARBA00023315"/>
    </source>
</evidence>
<dbReference type="STRING" id="1754190.A0A1Y2EP11"/>
<dbReference type="PANTHER" id="PTHR45896:SF1">
    <property type="entry name" value="N-ALPHA-ACETYLTRANSFERASE 30"/>
    <property type="match status" value="1"/>
</dbReference>
<evidence type="ECO:0000259" key="4">
    <source>
        <dbReference type="PROSITE" id="PS51186"/>
    </source>
</evidence>
<dbReference type="GO" id="GO:0032880">
    <property type="term" value="P:regulation of protein localization"/>
    <property type="evidence" value="ECO:0007669"/>
    <property type="project" value="EnsemblFungi"/>
</dbReference>
<evidence type="ECO:0000313" key="6">
    <source>
        <dbReference type="Proteomes" id="UP000193920"/>
    </source>
</evidence>
<evidence type="ECO:0000313" key="5">
    <source>
        <dbReference type="EMBL" id="ORY73279.1"/>
    </source>
</evidence>
<dbReference type="GO" id="GO:0000822">
    <property type="term" value="F:inositol hexakisphosphate binding"/>
    <property type="evidence" value="ECO:0007669"/>
    <property type="project" value="EnsemblFungi"/>
</dbReference>
<dbReference type="GO" id="GO:0031417">
    <property type="term" value="C:NatC complex"/>
    <property type="evidence" value="ECO:0007669"/>
    <property type="project" value="EnsemblFungi"/>
</dbReference>
<dbReference type="Gene3D" id="3.40.630.30">
    <property type="match status" value="1"/>
</dbReference>
<comment type="similarity">
    <text evidence="3">Belongs to the acetyltransferase family. MAK3 subfamily.</text>
</comment>
<organism evidence="5 6">
    <name type="scientific">Neocallimastix californiae</name>
    <dbReference type="NCBI Taxonomy" id="1754190"/>
    <lineage>
        <taxon>Eukaryota</taxon>
        <taxon>Fungi</taxon>
        <taxon>Fungi incertae sedis</taxon>
        <taxon>Chytridiomycota</taxon>
        <taxon>Chytridiomycota incertae sedis</taxon>
        <taxon>Neocallimastigomycetes</taxon>
        <taxon>Neocallimastigales</taxon>
        <taxon>Neocallimastigaceae</taxon>
        <taxon>Neocallimastix</taxon>
    </lineage>
</organism>
<keyword evidence="1 5" id="KW-0808">Transferase</keyword>
<accession>A0A1Y2EP11</accession>
<dbReference type="Pfam" id="PF00583">
    <property type="entry name" value="Acetyltransf_1"/>
    <property type="match status" value="1"/>
</dbReference>
<gene>
    <name evidence="5" type="ORF">LY90DRAFT_451999</name>
</gene>
<reference evidence="5 6" key="1">
    <citation type="submission" date="2016-08" db="EMBL/GenBank/DDBJ databases">
        <title>A Parts List for Fungal Cellulosomes Revealed by Comparative Genomics.</title>
        <authorList>
            <consortium name="DOE Joint Genome Institute"/>
            <person name="Haitjema C.H."/>
            <person name="Gilmore S.P."/>
            <person name="Henske J.K."/>
            <person name="Solomon K.V."/>
            <person name="De Groot R."/>
            <person name="Kuo A."/>
            <person name="Mondo S.J."/>
            <person name="Salamov A.A."/>
            <person name="Labutti K."/>
            <person name="Zhao Z."/>
            <person name="Chiniquy J."/>
            <person name="Barry K."/>
            <person name="Brewer H.M."/>
            <person name="Purvine S.O."/>
            <person name="Wright A.T."/>
            <person name="Boxma B."/>
            <person name="Van Alen T."/>
            <person name="Hackstein J.H."/>
            <person name="Baker S.E."/>
            <person name="Grigoriev I.V."/>
            <person name="O'Malley M.A."/>
        </authorList>
    </citation>
    <scope>NUCLEOTIDE SEQUENCE [LARGE SCALE GENOMIC DNA]</scope>
    <source>
        <strain evidence="5 6">G1</strain>
    </source>
</reference>
<dbReference type="InterPro" id="IPR016181">
    <property type="entry name" value="Acyl_CoA_acyltransferase"/>
</dbReference>
<sequence>MCKEKVVINDISYEPFESESQMPEIISLIESHLSEPYSIYTYRYFIHSWPDLCILCYDKNRKCVGVIVCKLDYHNNSYRGYIAMLAVDKDYRKRKIGSTLVKMVVNKMKEQNADEVVLETEKTNTGALGLYEYLGFIRDKRLPRYYLNGVDAFRLKLFLKDPPNLLQNNINEKTQTNEEDYI</sequence>
<keyword evidence="2 5" id="KW-0012">Acyltransferase</keyword>
<comment type="caution">
    <text evidence="5">The sequence shown here is derived from an EMBL/GenBank/DDBJ whole genome shotgun (WGS) entry which is preliminary data.</text>
</comment>
<proteinExistence type="inferred from homology"/>
<dbReference type="SUPFAM" id="SSF55729">
    <property type="entry name" value="Acyl-CoA N-acyltransferases (Nat)"/>
    <property type="match status" value="1"/>
</dbReference>